<evidence type="ECO:0000259" key="5">
    <source>
        <dbReference type="SMART" id="SM00244"/>
    </source>
</evidence>
<sequence>MLSLVNRNLINPRNTRRILINLQQSHRNKTSTPINLGILFVPQQEAWVVERMGRFSRILNPGLNFLIPIIDQIKYVQSLKEIAIEVPQQSAITSDNVTLNIDGVLYLKVLNPYNASYGVEDAEFAITQLAQTTMRSELGKMSLDKIFQERESLNVSIVEAINKASESWGIQCLRYEIRDIKLPQRIHEAMQMQVEAERRKRAVVFESEGIREADINVAEGKRKARILASEAEKQSNINIAEGNAQALLTIAKARAIGLKHVADQLQNKAGNNAASLLVAENYVQAFGNLAKTGNTLILPSNAGDISSMVAQAMSAYKTVNESQNKSTTETEEIQEPETNYSTYESLSSTESSSDNIISKEDNNVKNDELEKK</sequence>
<keyword evidence="7" id="KW-1185">Reference proteome</keyword>
<proteinExistence type="inferred from homology"/>
<accession>A0A9J6C161</accession>
<dbReference type="Proteomes" id="UP001107558">
    <property type="component" value="Chromosome 2"/>
</dbReference>
<gene>
    <name evidence="6" type="ORF">PVAND_005624</name>
</gene>
<feature type="region of interest" description="Disordered" evidence="4">
    <location>
        <begin position="319"/>
        <end position="372"/>
    </location>
</feature>
<comment type="similarity">
    <text evidence="2">Belongs to the band 7/mec-2 family.</text>
</comment>
<comment type="caution">
    <text evidence="6">The sequence shown here is derived from an EMBL/GenBank/DDBJ whole genome shotgun (WGS) entry which is preliminary data.</text>
</comment>
<dbReference type="PRINTS" id="PR00721">
    <property type="entry name" value="STOMATIN"/>
</dbReference>
<dbReference type="CDD" id="cd08829">
    <property type="entry name" value="SPFH_paraslipin"/>
    <property type="match status" value="1"/>
</dbReference>
<dbReference type="AlphaFoldDB" id="A0A9J6C161"/>
<evidence type="ECO:0000313" key="6">
    <source>
        <dbReference type="EMBL" id="KAG5675746.1"/>
    </source>
</evidence>
<dbReference type="InterPro" id="IPR001107">
    <property type="entry name" value="Band_7"/>
</dbReference>
<protein>
    <recommendedName>
        <fullName evidence="5">Band 7 domain-containing protein</fullName>
    </recommendedName>
</protein>
<evidence type="ECO:0000256" key="2">
    <source>
        <dbReference type="ARBA" id="ARBA00008164"/>
    </source>
</evidence>
<name>A0A9J6C161_POLVA</name>
<dbReference type="SMART" id="SM00244">
    <property type="entry name" value="PHB"/>
    <property type="match status" value="1"/>
</dbReference>
<dbReference type="Gene3D" id="3.30.479.30">
    <property type="entry name" value="Band 7 domain"/>
    <property type="match status" value="1"/>
</dbReference>
<organism evidence="6 7">
    <name type="scientific">Polypedilum vanderplanki</name>
    <name type="common">Sleeping chironomid midge</name>
    <dbReference type="NCBI Taxonomy" id="319348"/>
    <lineage>
        <taxon>Eukaryota</taxon>
        <taxon>Metazoa</taxon>
        <taxon>Ecdysozoa</taxon>
        <taxon>Arthropoda</taxon>
        <taxon>Hexapoda</taxon>
        <taxon>Insecta</taxon>
        <taxon>Pterygota</taxon>
        <taxon>Neoptera</taxon>
        <taxon>Endopterygota</taxon>
        <taxon>Diptera</taxon>
        <taxon>Nematocera</taxon>
        <taxon>Chironomoidea</taxon>
        <taxon>Chironomidae</taxon>
        <taxon>Chironominae</taxon>
        <taxon>Polypedilum</taxon>
        <taxon>Polypedilum</taxon>
    </lineage>
</organism>
<dbReference type="PANTHER" id="PTHR43327">
    <property type="entry name" value="STOMATIN-LIKE PROTEIN 2, MITOCHONDRIAL"/>
    <property type="match status" value="1"/>
</dbReference>
<dbReference type="EMBL" id="JADBJN010000002">
    <property type="protein sequence ID" value="KAG5675746.1"/>
    <property type="molecule type" value="Genomic_DNA"/>
</dbReference>
<keyword evidence="3" id="KW-0496">Mitochondrion</keyword>
<dbReference type="InterPro" id="IPR001972">
    <property type="entry name" value="Stomatin_HflK_fam"/>
</dbReference>
<comment type="subcellular location">
    <subcellularLocation>
        <location evidence="1">Mitochondrion</location>
    </subcellularLocation>
</comment>
<dbReference type="OrthoDB" id="434619at2759"/>
<dbReference type="GO" id="GO:0016020">
    <property type="term" value="C:membrane"/>
    <property type="evidence" value="ECO:0007669"/>
    <property type="project" value="InterPro"/>
</dbReference>
<dbReference type="PANTHER" id="PTHR43327:SF10">
    <property type="entry name" value="STOMATIN-LIKE PROTEIN 2, MITOCHONDRIAL"/>
    <property type="match status" value="1"/>
</dbReference>
<dbReference type="InterPro" id="IPR036013">
    <property type="entry name" value="Band_7/SPFH_dom_sf"/>
</dbReference>
<evidence type="ECO:0000256" key="1">
    <source>
        <dbReference type="ARBA" id="ARBA00004173"/>
    </source>
</evidence>
<reference evidence="6" key="1">
    <citation type="submission" date="2021-03" db="EMBL/GenBank/DDBJ databases">
        <title>Chromosome level genome of the anhydrobiotic midge Polypedilum vanderplanki.</title>
        <authorList>
            <person name="Yoshida Y."/>
            <person name="Kikawada T."/>
            <person name="Gusev O."/>
        </authorList>
    </citation>
    <scope>NUCLEOTIDE SEQUENCE</scope>
    <source>
        <strain evidence="6">NIAS01</strain>
        <tissue evidence="6">Whole body or cell culture</tissue>
    </source>
</reference>
<dbReference type="SUPFAM" id="SSF117892">
    <property type="entry name" value="Band 7/SPFH domain"/>
    <property type="match status" value="1"/>
</dbReference>
<dbReference type="Pfam" id="PF01145">
    <property type="entry name" value="Band_7"/>
    <property type="match status" value="1"/>
</dbReference>
<dbReference type="FunFam" id="3.30.479.30:FF:000008">
    <property type="entry name" value="Stomatin-like protein 2, mitochondrial"/>
    <property type="match status" value="1"/>
</dbReference>
<dbReference type="InterPro" id="IPR032435">
    <property type="entry name" value="STML2-like_C"/>
</dbReference>
<dbReference type="GO" id="GO:0005739">
    <property type="term" value="C:mitochondrion"/>
    <property type="evidence" value="ECO:0007669"/>
    <property type="project" value="UniProtKB-SubCell"/>
</dbReference>
<dbReference type="InterPro" id="IPR050710">
    <property type="entry name" value="Band7/mec-2_domain"/>
</dbReference>
<dbReference type="GO" id="GO:0007005">
    <property type="term" value="P:mitochondrion organization"/>
    <property type="evidence" value="ECO:0007669"/>
    <property type="project" value="TreeGrafter"/>
</dbReference>
<feature type="compositionally biased region" description="Low complexity" evidence="4">
    <location>
        <begin position="336"/>
        <end position="356"/>
    </location>
</feature>
<dbReference type="Pfam" id="PF16200">
    <property type="entry name" value="Band_7_C"/>
    <property type="match status" value="1"/>
</dbReference>
<feature type="compositionally biased region" description="Basic and acidic residues" evidence="4">
    <location>
        <begin position="357"/>
        <end position="372"/>
    </location>
</feature>
<evidence type="ECO:0000313" key="7">
    <source>
        <dbReference type="Proteomes" id="UP001107558"/>
    </source>
</evidence>
<feature type="domain" description="Band 7" evidence="5">
    <location>
        <begin position="36"/>
        <end position="194"/>
    </location>
</feature>
<evidence type="ECO:0000256" key="4">
    <source>
        <dbReference type="SAM" id="MobiDB-lite"/>
    </source>
</evidence>
<evidence type="ECO:0000256" key="3">
    <source>
        <dbReference type="ARBA" id="ARBA00023128"/>
    </source>
</evidence>